<proteinExistence type="inferred from homology"/>
<organism evidence="6 7">
    <name type="scientific">Romanomermis culicivorax</name>
    <name type="common">Nematode worm</name>
    <dbReference type="NCBI Taxonomy" id="13658"/>
    <lineage>
        <taxon>Eukaryota</taxon>
        <taxon>Metazoa</taxon>
        <taxon>Ecdysozoa</taxon>
        <taxon>Nematoda</taxon>
        <taxon>Enoplea</taxon>
        <taxon>Dorylaimia</taxon>
        <taxon>Mermithida</taxon>
        <taxon>Mermithoidea</taxon>
        <taxon>Mermithidae</taxon>
        <taxon>Romanomermis</taxon>
    </lineage>
</organism>
<dbReference type="NCBIfam" id="TIGR00071">
    <property type="entry name" value="hisT_truA"/>
    <property type="match status" value="1"/>
</dbReference>
<dbReference type="SUPFAM" id="SSF55120">
    <property type="entry name" value="Pseudouridine synthase"/>
    <property type="match status" value="1"/>
</dbReference>
<evidence type="ECO:0000313" key="7">
    <source>
        <dbReference type="WBParaSite" id="nRc.2.0.1.t26748-RA"/>
    </source>
</evidence>
<dbReference type="InterPro" id="IPR020097">
    <property type="entry name" value="PsdUridine_synth_TruA_a/b_dom"/>
</dbReference>
<dbReference type="GO" id="GO:0031119">
    <property type="term" value="P:tRNA pseudouridine synthesis"/>
    <property type="evidence" value="ECO:0007669"/>
    <property type="project" value="TreeGrafter"/>
</dbReference>
<dbReference type="InterPro" id="IPR020095">
    <property type="entry name" value="PsdUridine_synth_TruA_C"/>
</dbReference>
<reference evidence="7" key="1">
    <citation type="submission" date="2022-11" db="UniProtKB">
        <authorList>
            <consortium name="WormBaseParasite"/>
        </authorList>
    </citation>
    <scope>IDENTIFICATION</scope>
</reference>
<dbReference type="EC" id="5.4.99.12" evidence="4"/>
<dbReference type="InterPro" id="IPR001406">
    <property type="entry name" value="PsdUridine_synth_TruA"/>
</dbReference>
<dbReference type="GO" id="GO:0160147">
    <property type="term" value="F:tRNA pseudouridine(38-40) synthase activity"/>
    <property type="evidence" value="ECO:0007669"/>
    <property type="project" value="UniProtKB-EC"/>
</dbReference>
<comment type="catalytic activity">
    <reaction evidence="4">
        <text>uridine(38/39/40) in tRNA = pseudouridine(38/39/40) in tRNA</text>
        <dbReference type="Rhea" id="RHEA:22376"/>
        <dbReference type="Rhea" id="RHEA-COMP:10085"/>
        <dbReference type="Rhea" id="RHEA-COMP:10087"/>
        <dbReference type="ChEBI" id="CHEBI:65314"/>
        <dbReference type="ChEBI" id="CHEBI:65315"/>
        <dbReference type="EC" id="5.4.99.12"/>
    </reaction>
</comment>
<dbReference type="InterPro" id="IPR020094">
    <property type="entry name" value="TruA/RsuA/RluB/E/F_N"/>
</dbReference>
<dbReference type="Pfam" id="PF01416">
    <property type="entry name" value="PseudoU_synth_1"/>
    <property type="match status" value="1"/>
</dbReference>
<comment type="similarity">
    <text evidence="1 4">Belongs to the tRNA pseudouridine synthase TruA family.</text>
</comment>
<name>A0A915JKW8_ROMCU</name>
<evidence type="ECO:0000259" key="5">
    <source>
        <dbReference type="Pfam" id="PF01416"/>
    </source>
</evidence>
<dbReference type="PANTHER" id="PTHR11142">
    <property type="entry name" value="PSEUDOURIDYLATE SYNTHASE"/>
    <property type="match status" value="1"/>
</dbReference>
<dbReference type="InterPro" id="IPR020103">
    <property type="entry name" value="PsdUridine_synth_cat_dom_sf"/>
</dbReference>
<dbReference type="AlphaFoldDB" id="A0A915JKW8"/>
<sequence>MVAYAGWSYDGFVVQDTVENTIEKHLFEALLKTMLIESRETSNYHRCGRTDKGVSAFRQVISIDLRSNQTSGLGIYIPDGHTVADQEFPIEEYNYANLLNRVLPQTIQILAWAPVPNEFSSRFDCKRRVYRYYFPSSNLNIEAMRQACNYLVGQHDFRNFCKVDMYNNKVSHCVRDLYAATITTPQNESRSRYDLCYLTIEASSFIWHQIRCIMTVLLLVGENKEKPDIIRDLLNIKTQSSKPHYPLAMDAPLVLHDCQFDDLDWKYDSYSVKRAMEKFCFKFLTIRKYSTAFHLFTVDEHHEALIPGNKSKNHIPLLKRHTGDSVEQKLKKSAKKAKLKL</sequence>
<keyword evidence="2 4" id="KW-0819">tRNA processing</keyword>
<dbReference type="Gene3D" id="3.30.70.580">
    <property type="entry name" value="Pseudouridine synthase I, catalytic domain, N-terminal subdomain"/>
    <property type="match status" value="1"/>
</dbReference>
<dbReference type="GO" id="GO:0005737">
    <property type="term" value="C:cytoplasm"/>
    <property type="evidence" value="ECO:0007669"/>
    <property type="project" value="TreeGrafter"/>
</dbReference>
<dbReference type="Gene3D" id="3.30.70.660">
    <property type="entry name" value="Pseudouridine synthase I, catalytic domain, C-terminal subdomain"/>
    <property type="match status" value="1"/>
</dbReference>
<evidence type="ECO:0000256" key="3">
    <source>
        <dbReference type="ARBA" id="ARBA00023235"/>
    </source>
</evidence>
<dbReference type="Proteomes" id="UP000887565">
    <property type="component" value="Unplaced"/>
</dbReference>
<dbReference type="GO" id="GO:0005634">
    <property type="term" value="C:nucleus"/>
    <property type="evidence" value="ECO:0007669"/>
    <property type="project" value="TreeGrafter"/>
</dbReference>
<evidence type="ECO:0000256" key="1">
    <source>
        <dbReference type="ARBA" id="ARBA00009375"/>
    </source>
</evidence>
<dbReference type="GO" id="GO:1990481">
    <property type="term" value="P:mRNA pseudouridine synthesis"/>
    <property type="evidence" value="ECO:0007669"/>
    <property type="project" value="TreeGrafter"/>
</dbReference>
<dbReference type="PANTHER" id="PTHR11142:SF5">
    <property type="entry name" value="TRNA PSEUDOURIDINE(38_39) SYNTHASE"/>
    <property type="match status" value="1"/>
</dbReference>
<keyword evidence="6" id="KW-1185">Reference proteome</keyword>
<dbReference type="GO" id="GO:0003723">
    <property type="term" value="F:RNA binding"/>
    <property type="evidence" value="ECO:0007669"/>
    <property type="project" value="InterPro"/>
</dbReference>
<protein>
    <recommendedName>
        <fullName evidence="4">tRNA pseudouridine synthase</fullName>
        <ecNumber evidence="4">5.4.99.12</ecNumber>
    </recommendedName>
</protein>
<keyword evidence="3 4" id="KW-0413">Isomerase</keyword>
<evidence type="ECO:0000256" key="2">
    <source>
        <dbReference type="ARBA" id="ARBA00022694"/>
    </source>
</evidence>
<accession>A0A915JKW8</accession>
<dbReference type="OMA" id="YFGWEYN"/>
<dbReference type="FunFam" id="3.30.70.580:FF:000007">
    <property type="entry name" value="tRNA pseudouridine synthase"/>
    <property type="match status" value="1"/>
</dbReference>
<evidence type="ECO:0000313" key="6">
    <source>
        <dbReference type="Proteomes" id="UP000887565"/>
    </source>
</evidence>
<feature type="domain" description="Pseudouridine synthase I TruA alpha/beta" evidence="5">
    <location>
        <begin position="147"/>
        <end position="261"/>
    </location>
</feature>
<evidence type="ECO:0000256" key="4">
    <source>
        <dbReference type="RuleBase" id="RU003792"/>
    </source>
</evidence>
<dbReference type="WBParaSite" id="nRc.2.0.1.t26748-RA">
    <property type="protein sequence ID" value="nRc.2.0.1.t26748-RA"/>
    <property type="gene ID" value="nRc.2.0.1.g26748"/>
</dbReference>